<dbReference type="PANTHER" id="PTHR43540">
    <property type="entry name" value="PEROXYUREIDOACRYLATE/UREIDOACRYLATE AMIDOHYDROLASE-RELATED"/>
    <property type="match status" value="1"/>
</dbReference>
<dbReference type="EMBL" id="JAWDID010000082">
    <property type="protein sequence ID" value="MDU0343728.1"/>
    <property type="molecule type" value="Genomic_DNA"/>
</dbReference>
<dbReference type="RefSeq" id="WP_316021426.1">
    <property type="nucleotide sequence ID" value="NZ_JAWDID010000082.1"/>
</dbReference>
<keyword evidence="1 3" id="KW-0378">Hydrolase</keyword>
<accession>A0ABU3SG07</accession>
<proteinExistence type="predicted"/>
<dbReference type="CDD" id="cd00431">
    <property type="entry name" value="cysteine_hydrolases"/>
    <property type="match status" value="1"/>
</dbReference>
<comment type="caution">
    <text evidence="3">The sequence shown here is derived from an EMBL/GenBank/DDBJ whole genome shotgun (WGS) entry which is preliminary data.</text>
</comment>
<feature type="domain" description="Isochorismatase-like" evidence="2">
    <location>
        <begin position="12"/>
        <end position="188"/>
    </location>
</feature>
<dbReference type="GO" id="GO:0016787">
    <property type="term" value="F:hydrolase activity"/>
    <property type="evidence" value="ECO:0007669"/>
    <property type="project" value="UniProtKB-KW"/>
</dbReference>
<dbReference type="Proteomes" id="UP001254257">
    <property type="component" value="Unassembled WGS sequence"/>
</dbReference>
<dbReference type="SUPFAM" id="SSF52499">
    <property type="entry name" value="Isochorismatase-like hydrolases"/>
    <property type="match status" value="1"/>
</dbReference>
<dbReference type="PANTHER" id="PTHR43540:SF6">
    <property type="entry name" value="ISOCHORISMATASE-LIKE DOMAIN-CONTAINING PROTEIN"/>
    <property type="match status" value="1"/>
</dbReference>
<evidence type="ECO:0000313" key="4">
    <source>
        <dbReference type="Proteomes" id="UP001254257"/>
    </source>
</evidence>
<dbReference type="Gene3D" id="3.40.50.850">
    <property type="entry name" value="Isochorismatase-like"/>
    <property type="match status" value="1"/>
</dbReference>
<evidence type="ECO:0000256" key="1">
    <source>
        <dbReference type="ARBA" id="ARBA00022801"/>
    </source>
</evidence>
<evidence type="ECO:0000259" key="2">
    <source>
        <dbReference type="Pfam" id="PF00857"/>
    </source>
</evidence>
<sequence>MGDKLPNLATSTVHLCVDMQRLFGPEGPWLTPWMARVLPQCIALADHCPSATIFTRFITPATLDHAVGAWRDFYCRWPQTTRDRLDPGLLDLVPELAGYAPPAHVFDKPVYSAFASRRVVTHLRQRAVDTVILSGAETDVCVLSTALGAVDHGFKVVIATDAVCSYSDEGHDALLGLFRQRFSQQIAVAPTDEILERWRVS</sequence>
<name>A0ABU3SG07_9HYPH</name>
<protein>
    <submittedName>
        <fullName evidence="3">Cysteine hydrolase</fullName>
    </submittedName>
</protein>
<evidence type="ECO:0000313" key="3">
    <source>
        <dbReference type="EMBL" id="MDU0343728.1"/>
    </source>
</evidence>
<organism evidence="3 4">
    <name type="scientific">Bosea rubneri</name>
    <dbReference type="NCBI Taxonomy" id="3075434"/>
    <lineage>
        <taxon>Bacteria</taxon>
        <taxon>Pseudomonadati</taxon>
        <taxon>Pseudomonadota</taxon>
        <taxon>Alphaproteobacteria</taxon>
        <taxon>Hyphomicrobiales</taxon>
        <taxon>Boseaceae</taxon>
        <taxon>Bosea</taxon>
    </lineage>
</organism>
<dbReference type="InterPro" id="IPR050272">
    <property type="entry name" value="Isochorismatase-like_hydrls"/>
</dbReference>
<gene>
    <name evidence="3" type="ORF">RKE40_27920</name>
</gene>
<keyword evidence="4" id="KW-1185">Reference proteome</keyword>
<dbReference type="InterPro" id="IPR000868">
    <property type="entry name" value="Isochorismatase-like_dom"/>
</dbReference>
<dbReference type="InterPro" id="IPR036380">
    <property type="entry name" value="Isochorismatase-like_sf"/>
</dbReference>
<dbReference type="Pfam" id="PF00857">
    <property type="entry name" value="Isochorismatase"/>
    <property type="match status" value="1"/>
</dbReference>
<reference evidence="3 4" key="1">
    <citation type="submission" date="2023-09" db="EMBL/GenBank/DDBJ databases">
        <title>Whole genome shotgun sequencing (WGS) of Bosea sp. ZW T0_25, isolated from stored onions (Allium cepa).</title>
        <authorList>
            <person name="Stoll D.A."/>
            <person name="Huch M."/>
        </authorList>
    </citation>
    <scope>NUCLEOTIDE SEQUENCE [LARGE SCALE GENOMIC DNA]</scope>
    <source>
        <strain evidence="3 4">ZW T0_25</strain>
    </source>
</reference>